<feature type="domain" description="ABC transporter" evidence="5">
    <location>
        <begin position="8"/>
        <end position="233"/>
    </location>
</feature>
<dbReference type="Pfam" id="PF00005">
    <property type="entry name" value="ABC_tran"/>
    <property type="match status" value="1"/>
</dbReference>
<comment type="caution">
    <text evidence="6">The sequence shown here is derived from an EMBL/GenBank/DDBJ whole genome shotgun (WGS) entry which is preliminary data.</text>
</comment>
<proteinExistence type="inferred from homology"/>
<dbReference type="InterPro" id="IPR027417">
    <property type="entry name" value="P-loop_NTPase"/>
</dbReference>
<gene>
    <name evidence="6" type="ORF">DPM12_01550</name>
</gene>
<dbReference type="PROSITE" id="PS50893">
    <property type="entry name" value="ABC_TRANSPORTER_2"/>
    <property type="match status" value="1"/>
</dbReference>
<evidence type="ECO:0000313" key="6">
    <source>
        <dbReference type="EMBL" id="RAW18778.1"/>
    </source>
</evidence>
<dbReference type="InterPro" id="IPR003593">
    <property type="entry name" value="AAA+_ATPase"/>
</dbReference>
<name>A0A329R6U5_9ACTN</name>
<organism evidence="6 7">
    <name type="scientific">Phytoactinopolyspora halophila</name>
    <dbReference type="NCBI Taxonomy" id="1981511"/>
    <lineage>
        <taxon>Bacteria</taxon>
        <taxon>Bacillati</taxon>
        <taxon>Actinomycetota</taxon>
        <taxon>Actinomycetes</taxon>
        <taxon>Jiangellales</taxon>
        <taxon>Jiangellaceae</taxon>
        <taxon>Phytoactinopolyspora</taxon>
    </lineage>
</organism>
<keyword evidence="2" id="KW-0813">Transport</keyword>
<dbReference type="InterPro" id="IPR003439">
    <property type="entry name" value="ABC_transporter-like_ATP-bd"/>
</dbReference>
<dbReference type="InterPro" id="IPR017871">
    <property type="entry name" value="ABC_transporter-like_CS"/>
</dbReference>
<dbReference type="Gene3D" id="3.40.50.300">
    <property type="entry name" value="P-loop containing nucleotide triphosphate hydrolases"/>
    <property type="match status" value="1"/>
</dbReference>
<dbReference type="SMART" id="SM00382">
    <property type="entry name" value="AAA"/>
    <property type="match status" value="1"/>
</dbReference>
<evidence type="ECO:0000313" key="7">
    <source>
        <dbReference type="Proteomes" id="UP000250462"/>
    </source>
</evidence>
<evidence type="ECO:0000256" key="3">
    <source>
        <dbReference type="ARBA" id="ARBA00022741"/>
    </source>
</evidence>
<dbReference type="EMBL" id="QMIG01000001">
    <property type="protein sequence ID" value="RAW18778.1"/>
    <property type="molecule type" value="Genomic_DNA"/>
</dbReference>
<keyword evidence="7" id="KW-1185">Reference proteome</keyword>
<sequence length="239" mass="25214">MTTHPGRIAVSGLTKAFGTLRAVDGLDFVVEPGSVTGFLGPNGAGKTTALRMVLGLVTPDAGSVTIGGHPYIDLPAPSDTVGAALDTTGFHPNRSGRNHLRVYCAVNGYPDQRADELLDLVDLTHAGRRPVKGYSLGMRQRLALATALLGDPDALVLDEPANGLDPSGIAWLRTLLRSMADAGKAILISSHVLWEAQQLVDDVVILQDGRLLLHGSLDELTRGYDSLERAFFALTSGGL</sequence>
<dbReference type="AlphaFoldDB" id="A0A329R6U5"/>
<protein>
    <submittedName>
        <fullName evidence="6">ABC transporter ATP-binding protein</fullName>
    </submittedName>
</protein>
<dbReference type="Proteomes" id="UP000250462">
    <property type="component" value="Unassembled WGS sequence"/>
</dbReference>
<dbReference type="PANTHER" id="PTHR43335">
    <property type="entry name" value="ABC TRANSPORTER, ATP-BINDING PROTEIN"/>
    <property type="match status" value="1"/>
</dbReference>
<dbReference type="PANTHER" id="PTHR43335:SF4">
    <property type="entry name" value="ABC TRANSPORTER, ATP-BINDING PROTEIN"/>
    <property type="match status" value="1"/>
</dbReference>
<dbReference type="RefSeq" id="WP_112256491.1">
    <property type="nucleotide sequence ID" value="NZ_QMIG01000001.1"/>
</dbReference>
<dbReference type="GO" id="GO:0016887">
    <property type="term" value="F:ATP hydrolysis activity"/>
    <property type="evidence" value="ECO:0007669"/>
    <property type="project" value="InterPro"/>
</dbReference>
<evidence type="ECO:0000256" key="2">
    <source>
        <dbReference type="ARBA" id="ARBA00022448"/>
    </source>
</evidence>
<comment type="similarity">
    <text evidence="1">Belongs to the ABC transporter superfamily.</text>
</comment>
<dbReference type="GO" id="GO:0005524">
    <property type="term" value="F:ATP binding"/>
    <property type="evidence" value="ECO:0007669"/>
    <property type="project" value="UniProtKB-KW"/>
</dbReference>
<reference evidence="6 7" key="1">
    <citation type="submission" date="2018-06" db="EMBL/GenBank/DDBJ databases">
        <title>Phytoactinopolyspora halophila sp. nov., a novel halophilic actinomycete isolated from a saline soil in China.</title>
        <authorList>
            <person name="Tang S.-K."/>
        </authorList>
    </citation>
    <scope>NUCLEOTIDE SEQUENCE [LARGE SCALE GENOMIC DNA]</scope>
    <source>
        <strain evidence="6 7">YIM 96934</strain>
    </source>
</reference>
<dbReference type="SUPFAM" id="SSF52540">
    <property type="entry name" value="P-loop containing nucleoside triphosphate hydrolases"/>
    <property type="match status" value="1"/>
</dbReference>
<evidence type="ECO:0000259" key="5">
    <source>
        <dbReference type="PROSITE" id="PS50893"/>
    </source>
</evidence>
<dbReference type="PROSITE" id="PS00211">
    <property type="entry name" value="ABC_TRANSPORTER_1"/>
    <property type="match status" value="1"/>
</dbReference>
<dbReference type="OrthoDB" id="9804819at2"/>
<evidence type="ECO:0000256" key="1">
    <source>
        <dbReference type="ARBA" id="ARBA00005417"/>
    </source>
</evidence>
<accession>A0A329R6U5</accession>
<evidence type="ECO:0000256" key="4">
    <source>
        <dbReference type="ARBA" id="ARBA00022840"/>
    </source>
</evidence>
<keyword evidence="3" id="KW-0547">Nucleotide-binding</keyword>
<keyword evidence="4 6" id="KW-0067">ATP-binding</keyword>